<keyword evidence="1" id="KW-1133">Transmembrane helix</keyword>
<accession>A0A645HGR2</accession>
<evidence type="ECO:0000313" key="2">
    <source>
        <dbReference type="EMBL" id="MPN38211.1"/>
    </source>
</evidence>
<keyword evidence="1" id="KW-0472">Membrane</keyword>
<sequence>MNAPETDSAVQTTPPITRAAVMPAVPERPLATMITDARINVISVMPLTGFVPTIAIAFAATVVKRKAMMPTTRRAITAWKRLSTTPK</sequence>
<proteinExistence type="predicted"/>
<dbReference type="EMBL" id="VSSQ01093301">
    <property type="protein sequence ID" value="MPN38211.1"/>
    <property type="molecule type" value="Genomic_DNA"/>
</dbReference>
<keyword evidence="1" id="KW-0812">Transmembrane</keyword>
<organism evidence="2">
    <name type="scientific">bioreactor metagenome</name>
    <dbReference type="NCBI Taxonomy" id="1076179"/>
    <lineage>
        <taxon>unclassified sequences</taxon>
        <taxon>metagenomes</taxon>
        <taxon>ecological metagenomes</taxon>
    </lineage>
</organism>
<evidence type="ECO:0000256" key="1">
    <source>
        <dbReference type="SAM" id="Phobius"/>
    </source>
</evidence>
<dbReference type="AlphaFoldDB" id="A0A645HGR2"/>
<comment type="caution">
    <text evidence="2">The sequence shown here is derived from an EMBL/GenBank/DDBJ whole genome shotgun (WGS) entry which is preliminary data.</text>
</comment>
<name>A0A645HGR2_9ZZZZ</name>
<protein>
    <submittedName>
        <fullName evidence="2">Uncharacterized protein</fullName>
    </submittedName>
</protein>
<reference evidence="2" key="1">
    <citation type="submission" date="2019-08" db="EMBL/GenBank/DDBJ databases">
        <authorList>
            <person name="Kucharzyk K."/>
            <person name="Murdoch R.W."/>
            <person name="Higgins S."/>
            <person name="Loffler F."/>
        </authorList>
    </citation>
    <scope>NUCLEOTIDE SEQUENCE</scope>
</reference>
<gene>
    <name evidence="2" type="ORF">SDC9_185735</name>
</gene>
<feature type="transmembrane region" description="Helical" evidence="1">
    <location>
        <begin position="39"/>
        <end position="63"/>
    </location>
</feature>